<evidence type="ECO:0000256" key="3">
    <source>
        <dbReference type="ARBA" id="ARBA00012972"/>
    </source>
</evidence>
<protein>
    <recommendedName>
        <fullName evidence="3">citrate synthase (unknown stereospecificity)</fullName>
        <ecNumber evidence="3">2.3.3.16</ecNumber>
    </recommendedName>
</protein>
<evidence type="ECO:0000256" key="1">
    <source>
        <dbReference type="ARBA" id="ARBA00005163"/>
    </source>
</evidence>
<dbReference type="InterPro" id="IPR016143">
    <property type="entry name" value="Citrate_synth-like_sm_a-sub"/>
</dbReference>
<name>A0A3N0AW08_9ACTN</name>
<sequence length="495" mass="54607">MNISAHTGRTAPGSFAPVERTAASVAAQTGLSDPDNLAADPAVVAAEIKRSLPLYSDLSHIHSIDPCYYSAYDVKRGLRNADGTGVVVGVTNISNVHGYVVSEGDKIPDEGRLSYRGYSINDLVDHVVEEGRFGFEETAYLLMAGELPTAEQLTSFRTLLDAARNLPDGFTANYIMKPPTRDIMNAMARSVLQLYAFDPHAEDRTLEHEVDAAIMLLSRLPRIMVLSYHVMRDKFFGDSMFIHHYIPGQTTAETILSMLRPDRSFTSEEAHLLDLMLMLHAEHGGGNNSTFTCRCLTSADTDPYSAYAGAIGSLKGARHGGANNRTLNMTDDIKEHVADITDEGQVADYLRKIVRKEAYDRTGLIYGMGHAVYTKSDPRAKLCHKYAERVVAGTEFEADFRLLEIIERLAPVLLAEAGKSKDICANVDLYSGCVYTALGIPRDLLTPIFACARMAGWSAHRFEEIVSSKRIMRPAYKKTGHARDYVPMEQRQSGN</sequence>
<dbReference type="InterPro" id="IPR016142">
    <property type="entry name" value="Citrate_synth-like_lrg_a-sub"/>
</dbReference>
<dbReference type="InterPro" id="IPR036969">
    <property type="entry name" value="Citrate_synthase_sf"/>
</dbReference>
<dbReference type="RefSeq" id="WP_123209216.1">
    <property type="nucleotide sequence ID" value="NZ_JBHTHO010000017.1"/>
</dbReference>
<dbReference type="AlphaFoldDB" id="A0A3N0AW08"/>
<dbReference type="EC" id="2.3.3.16" evidence="3"/>
<dbReference type="Proteomes" id="UP000269591">
    <property type="component" value="Unassembled WGS sequence"/>
</dbReference>
<dbReference type="OrthoDB" id="9800864at2"/>
<dbReference type="PANTHER" id="PTHR11739">
    <property type="entry name" value="CITRATE SYNTHASE"/>
    <property type="match status" value="1"/>
</dbReference>
<reference evidence="6" key="1">
    <citation type="submission" date="2018-05" db="EMBL/GenBank/DDBJ databases">
        <title>Genome Sequencing of selected type strains of the family Eggerthellaceae.</title>
        <authorList>
            <person name="Danylec N."/>
            <person name="Stoll D.A."/>
            <person name="Doetsch A."/>
            <person name="Huch M."/>
        </authorList>
    </citation>
    <scope>NUCLEOTIDE SEQUENCE [LARGE SCALE GENOMIC DNA]</scope>
    <source>
        <strain evidence="6">DSM 24851</strain>
    </source>
</reference>
<proteinExistence type="inferred from homology"/>
<evidence type="ECO:0000313" key="6">
    <source>
        <dbReference type="Proteomes" id="UP000269591"/>
    </source>
</evidence>
<evidence type="ECO:0000256" key="2">
    <source>
        <dbReference type="ARBA" id="ARBA00010566"/>
    </source>
</evidence>
<dbReference type="GO" id="GO:0036440">
    <property type="term" value="F:citrate synthase activity"/>
    <property type="evidence" value="ECO:0007669"/>
    <property type="project" value="UniProtKB-EC"/>
</dbReference>
<comment type="caution">
    <text evidence="5">The sequence shown here is derived from an EMBL/GenBank/DDBJ whole genome shotgun (WGS) entry which is preliminary data.</text>
</comment>
<comment type="pathway">
    <text evidence="1">Carbohydrate metabolism; tricarboxylic acid cycle.</text>
</comment>
<dbReference type="NCBIfam" id="NF010635">
    <property type="entry name" value="PRK14032.1"/>
    <property type="match status" value="1"/>
</dbReference>
<dbReference type="Gene3D" id="1.10.580.10">
    <property type="entry name" value="Citrate Synthase, domain 1"/>
    <property type="match status" value="1"/>
</dbReference>
<dbReference type="PRINTS" id="PR00143">
    <property type="entry name" value="CITRTSNTHASE"/>
</dbReference>
<dbReference type="EMBL" id="QIBX01000014">
    <property type="protein sequence ID" value="RNL39061.1"/>
    <property type="molecule type" value="Genomic_DNA"/>
</dbReference>
<keyword evidence="4" id="KW-0808">Transferase</keyword>
<dbReference type="UniPathway" id="UPA00223"/>
<dbReference type="PANTHER" id="PTHR11739:SF4">
    <property type="entry name" value="CITRATE SYNTHASE, PEROXISOMAL"/>
    <property type="match status" value="1"/>
</dbReference>
<dbReference type="GO" id="GO:0006099">
    <property type="term" value="P:tricarboxylic acid cycle"/>
    <property type="evidence" value="ECO:0007669"/>
    <property type="project" value="UniProtKB-UniPathway"/>
</dbReference>
<organism evidence="5 6">
    <name type="scientific">Slackia equolifaciens</name>
    <dbReference type="NCBI Taxonomy" id="498718"/>
    <lineage>
        <taxon>Bacteria</taxon>
        <taxon>Bacillati</taxon>
        <taxon>Actinomycetota</taxon>
        <taxon>Coriobacteriia</taxon>
        <taxon>Eggerthellales</taxon>
        <taxon>Eggerthellaceae</taxon>
        <taxon>Slackia</taxon>
    </lineage>
</organism>
<comment type="similarity">
    <text evidence="2">Belongs to the citrate synthase family.</text>
</comment>
<evidence type="ECO:0000256" key="4">
    <source>
        <dbReference type="ARBA" id="ARBA00022679"/>
    </source>
</evidence>
<gene>
    <name evidence="5" type="ORF">DMP06_08015</name>
</gene>
<dbReference type="Pfam" id="PF00285">
    <property type="entry name" value="Citrate_synt"/>
    <property type="match status" value="1"/>
</dbReference>
<dbReference type="Gene3D" id="1.10.230.10">
    <property type="entry name" value="Cytochrome P450-Terp, domain 2"/>
    <property type="match status" value="1"/>
</dbReference>
<accession>A0A3N0AW08</accession>
<dbReference type="SUPFAM" id="SSF48256">
    <property type="entry name" value="Citrate synthase"/>
    <property type="match status" value="1"/>
</dbReference>
<dbReference type="GO" id="GO:0005829">
    <property type="term" value="C:cytosol"/>
    <property type="evidence" value="ECO:0007669"/>
    <property type="project" value="TreeGrafter"/>
</dbReference>
<keyword evidence="6" id="KW-1185">Reference proteome</keyword>
<evidence type="ECO:0000313" key="5">
    <source>
        <dbReference type="EMBL" id="RNL39061.1"/>
    </source>
</evidence>
<dbReference type="InterPro" id="IPR002020">
    <property type="entry name" value="Citrate_synthase"/>
</dbReference>
<dbReference type="GO" id="GO:0005975">
    <property type="term" value="P:carbohydrate metabolic process"/>
    <property type="evidence" value="ECO:0007669"/>
    <property type="project" value="TreeGrafter"/>
</dbReference>